<reference evidence="2" key="1">
    <citation type="submission" date="2019-08" db="EMBL/GenBank/DDBJ databases">
        <authorList>
            <person name="Kucharzyk K."/>
            <person name="Murdoch R.W."/>
            <person name="Higgins S."/>
            <person name="Loffler F."/>
        </authorList>
    </citation>
    <scope>NUCLEOTIDE SEQUENCE</scope>
</reference>
<dbReference type="SUPFAM" id="SSF46894">
    <property type="entry name" value="C-terminal effector domain of the bipartite response regulators"/>
    <property type="match status" value="1"/>
</dbReference>
<dbReference type="PROSITE" id="PS51257">
    <property type="entry name" value="PROKAR_LIPOPROTEIN"/>
    <property type="match status" value="1"/>
</dbReference>
<gene>
    <name evidence="2" type="ORF">SDC9_59017</name>
</gene>
<keyword evidence="1" id="KW-0812">Transmembrane</keyword>
<dbReference type="InterPro" id="IPR016032">
    <property type="entry name" value="Sig_transdc_resp-reg_C-effctor"/>
</dbReference>
<dbReference type="Gene3D" id="1.25.40.10">
    <property type="entry name" value="Tetratricopeptide repeat domain"/>
    <property type="match status" value="1"/>
</dbReference>
<dbReference type="SUPFAM" id="SSF81901">
    <property type="entry name" value="HCP-like"/>
    <property type="match status" value="1"/>
</dbReference>
<dbReference type="InterPro" id="IPR011990">
    <property type="entry name" value="TPR-like_helical_dom_sf"/>
</dbReference>
<comment type="caution">
    <text evidence="2">The sequence shown here is derived from an EMBL/GenBank/DDBJ whole genome shotgun (WGS) entry which is preliminary data.</text>
</comment>
<evidence type="ECO:0008006" key="3">
    <source>
        <dbReference type="Google" id="ProtNLM"/>
    </source>
</evidence>
<feature type="transmembrane region" description="Helical" evidence="1">
    <location>
        <begin position="381"/>
        <end position="402"/>
    </location>
</feature>
<dbReference type="EMBL" id="VSSQ01002006">
    <property type="protein sequence ID" value="MPM12663.1"/>
    <property type="molecule type" value="Genomic_DNA"/>
</dbReference>
<accession>A0A644XER3</accession>
<evidence type="ECO:0000256" key="1">
    <source>
        <dbReference type="SAM" id="Phobius"/>
    </source>
</evidence>
<evidence type="ECO:0000313" key="2">
    <source>
        <dbReference type="EMBL" id="MPM12663.1"/>
    </source>
</evidence>
<keyword evidence="1" id="KW-0472">Membrane</keyword>
<proteinExistence type="predicted"/>
<name>A0A644XER3_9ZZZZ</name>
<sequence>MRNCTILIFFFLSLSCTPEMTDGATGELAKELTILEDLVYTNPAKALQIIDSVKTSSLYINDNEHAGEKYYGAYLNLCEAIASEQKNGMYQNDSAMAVSLDWFRKKSDQYNICRSLLYRSIALFHKNRFDSTAYDAILESQNIYNKTGEKDTRLGAKIHLYLGKQYRANSNEELARLSLGKSLEKATLAGDKNTAYSARIELFRLDLATKRYSQALNNISVFADETELPPFIEYNLNMAMYYYYSAKKESKIAIEFLKKILELKQTEPPLSINYPLIYYMLSLQYNRLGQQDSTDYYTKASVTAIKDTSRSDSHFYYRSLADLYQKQGNFKEAASLYKKAHFSYMLAHTRISKKKLLELESKFNFAGQEKIIQELKSRDHFLINVILILLATIVIGFFYFTINLSRLEKRSAKIKEQSKRQKNESDKNWLFSQLFIQTSGILPQFMDNVFSEAGRVRKISGETFENLNKIIDNAGNASRSSLPEITSSARFNDAFGNLPFIGELTDFEKLVYVLGEEGFSISEIAKFLNSSYSSIRTIKGKITRKINKSEEEIGADF</sequence>
<keyword evidence="1" id="KW-1133">Transmembrane helix</keyword>
<dbReference type="GO" id="GO:0006355">
    <property type="term" value="P:regulation of DNA-templated transcription"/>
    <property type="evidence" value="ECO:0007669"/>
    <property type="project" value="InterPro"/>
</dbReference>
<dbReference type="AlphaFoldDB" id="A0A644XER3"/>
<organism evidence="2">
    <name type="scientific">bioreactor metagenome</name>
    <dbReference type="NCBI Taxonomy" id="1076179"/>
    <lineage>
        <taxon>unclassified sequences</taxon>
        <taxon>metagenomes</taxon>
        <taxon>ecological metagenomes</taxon>
    </lineage>
</organism>
<dbReference type="GO" id="GO:0003677">
    <property type="term" value="F:DNA binding"/>
    <property type="evidence" value="ECO:0007669"/>
    <property type="project" value="InterPro"/>
</dbReference>
<protein>
    <recommendedName>
        <fullName evidence="3">HTH luxR-type domain-containing protein</fullName>
    </recommendedName>
</protein>